<dbReference type="GO" id="GO:0032543">
    <property type="term" value="P:mitochondrial translation"/>
    <property type="evidence" value="ECO:0007669"/>
    <property type="project" value="TreeGrafter"/>
</dbReference>
<dbReference type="GO" id="GO:0004814">
    <property type="term" value="F:arginine-tRNA ligase activity"/>
    <property type="evidence" value="ECO:0007669"/>
    <property type="project" value="UniProtKB-EC"/>
</dbReference>
<evidence type="ECO:0000256" key="6">
    <source>
        <dbReference type="ARBA" id="ARBA00022917"/>
    </source>
</evidence>
<dbReference type="PRINTS" id="PR01038">
    <property type="entry name" value="TRNASYNTHARG"/>
</dbReference>
<dbReference type="SMART" id="SM01016">
    <property type="entry name" value="Arg_tRNA_synt_N"/>
    <property type="match status" value="1"/>
</dbReference>
<dbReference type="InterPro" id="IPR008909">
    <property type="entry name" value="DALR_anticod-bd"/>
</dbReference>
<dbReference type="SUPFAM" id="SSF55190">
    <property type="entry name" value="Arginyl-tRNA synthetase (ArgRS), N-terminal 'additional' domain"/>
    <property type="match status" value="1"/>
</dbReference>
<organism evidence="13 14">
    <name type="scientific">Stachybotrys chartarum (strain CBS 109288 / IBT 7711)</name>
    <name type="common">Toxic black mold</name>
    <name type="synonym">Stilbospora chartarum</name>
    <dbReference type="NCBI Taxonomy" id="1280523"/>
    <lineage>
        <taxon>Eukaryota</taxon>
        <taxon>Fungi</taxon>
        <taxon>Dikarya</taxon>
        <taxon>Ascomycota</taxon>
        <taxon>Pezizomycotina</taxon>
        <taxon>Sordariomycetes</taxon>
        <taxon>Hypocreomycetidae</taxon>
        <taxon>Hypocreales</taxon>
        <taxon>Stachybotryaceae</taxon>
        <taxon>Stachybotrys</taxon>
    </lineage>
</organism>
<evidence type="ECO:0000256" key="7">
    <source>
        <dbReference type="ARBA" id="ARBA00023146"/>
    </source>
</evidence>
<evidence type="ECO:0000259" key="11">
    <source>
        <dbReference type="SMART" id="SM00836"/>
    </source>
</evidence>
<evidence type="ECO:0000256" key="3">
    <source>
        <dbReference type="ARBA" id="ARBA00022598"/>
    </source>
</evidence>
<evidence type="ECO:0000313" key="13">
    <source>
        <dbReference type="EMBL" id="KEY65844.1"/>
    </source>
</evidence>
<keyword evidence="6 10" id="KW-0648">Protein biosynthesis</keyword>
<evidence type="ECO:0000256" key="2">
    <source>
        <dbReference type="ARBA" id="ARBA00012837"/>
    </source>
</evidence>
<evidence type="ECO:0000256" key="4">
    <source>
        <dbReference type="ARBA" id="ARBA00022741"/>
    </source>
</evidence>
<dbReference type="InterPro" id="IPR036695">
    <property type="entry name" value="Arg-tRNA-synth_N_sf"/>
</dbReference>
<dbReference type="OrthoDB" id="68056at2759"/>
<dbReference type="HOGENOM" id="CLU_006406_6_2_1"/>
<reference evidence="13 14" key="1">
    <citation type="journal article" date="2014" name="BMC Genomics">
        <title>Comparative genome sequencing reveals chemotype-specific gene clusters in the toxigenic black mold Stachybotrys.</title>
        <authorList>
            <person name="Semeiks J."/>
            <person name="Borek D."/>
            <person name="Otwinowski Z."/>
            <person name="Grishin N.V."/>
        </authorList>
    </citation>
    <scope>NUCLEOTIDE SEQUENCE [LARGE SCALE GENOMIC DNA]</scope>
    <source>
        <strain evidence="14">CBS 109288 / IBT 7711</strain>
    </source>
</reference>
<evidence type="ECO:0000256" key="5">
    <source>
        <dbReference type="ARBA" id="ARBA00022840"/>
    </source>
</evidence>
<dbReference type="InterPro" id="IPR005148">
    <property type="entry name" value="Arg-tRNA-synth_N"/>
</dbReference>
<dbReference type="FunFam" id="3.40.50.620:FF:000058">
    <property type="entry name" value="Mitochondrial arginyl-tRNA synthetase"/>
    <property type="match status" value="1"/>
</dbReference>
<evidence type="ECO:0000256" key="10">
    <source>
        <dbReference type="RuleBase" id="RU363038"/>
    </source>
</evidence>
<dbReference type="CDD" id="cd07956">
    <property type="entry name" value="Anticodon_Ia_Arg"/>
    <property type="match status" value="1"/>
</dbReference>
<dbReference type="Gene3D" id="1.10.730.10">
    <property type="entry name" value="Isoleucyl-tRNA Synthetase, Domain 1"/>
    <property type="match status" value="1"/>
</dbReference>
<evidence type="ECO:0000256" key="1">
    <source>
        <dbReference type="ARBA" id="ARBA00005594"/>
    </source>
</evidence>
<dbReference type="InterPro" id="IPR001278">
    <property type="entry name" value="Arg-tRNA-ligase"/>
</dbReference>
<dbReference type="PANTHER" id="PTHR11956">
    <property type="entry name" value="ARGINYL-TRNA SYNTHETASE"/>
    <property type="match status" value="1"/>
</dbReference>
<keyword evidence="4 10" id="KW-0547">Nucleotide-binding</keyword>
<evidence type="ECO:0000256" key="9">
    <source>
        <dbReference type="ARBA" id="ARBA00049339"/>
    </source>
</evidence>
<name>A0A084AKL5_STACB</name>
<dbReference type="InterPro" id="IPR035684">
    <property type="entry name" value="ArgRS_core"/>
</dbReference>
<dbReference type="GO" id="GO:0005739">
    <property type="term" value="C:mitochondrion"/>
    <property type="evidence" value="ECO:0007669"/>
    <property type="project" value="TreeGrafter"/>
</dbReference>
<feature type="domain" description="Arginyl tRNA synthetase N-terminal" evidence="12">
    <location>
        <begin position="37"/>
        <end position="119"/>
    </location>
</feature>
<keyword evidence="7 10" id="KW-0030">Aminoacyl-tRNA synthetase</keyword>
<dbReference type="AlphaFoldDB" id="A0A084AKL5"/>
<dbReference type="GO" id="GO:0006420">
    <property type="term" value="P:arginyl-tRNA aminoacylation"/>
    <property type="evidence" value="ECO:0007669"/>
    <property type="project" value="InterPro"/>
</dbReference>
<dbReference type="InterPro" id="IPR014729">
    <property type="entry name" value="Rossmann-like_a/b/a_fold"/>
</dbReference>
<accession>A0A084AKL5</accession>
<evidence type="ECO:0000313" key="14">
    <source>
        <dbReference type="Proteomes" id="UP000028045"/>
    </source>
</evidence>
<comment type="catalytic activity">
    <reaction evidence="9">
        <text>tRNA(Arg) + L-arginine + ATP = L-arginyl-tRNA(Arg) + AMP + diphosphate</text>
        <dbReference type="Rhea" id="RHEA:20301"/>
        <dbReference type="Rhea" id="RHEA-COMP:9658"/>
        <dbReference type="Rhea" id="RHEA-COMP:9673"/>
        <dbReference type="ChEBI" id="CHEBI:30616"/>
        <dbReference type="ChEBI" id="CHEBI:32682"/>
        <dbReference type="ChEBI" id="CHEBI:33019"/>
        <dbReference type="ChEBI" id="CHEBI:78442"/>
        <dbReference type="ChEBI" id="CHEBI:78513"/>
        <dbReference type="ChEBI" id="CHEBI:456215"/>
        <dbReference type="EC" id="6.1.1.19"/>
    </reaction>
</comment>
<dbReference type="EC" id="6.1.1.19" evidence="2"/>
<dbReference type="Gene3D" id="3.30.1360.70">
    <property type="entry name" value="Arginyl tRNA synthetase N-terminal domain"/>
    <property type="match status" value="1"/>
</dbReference>
<evidence type="ECO:0000259" key="12">
    <source>
        <dbReference type="SMART" id="SM01016"/>
    </source>
</evidence>
<keyword evidence="3 10" id="KW-0436">Ligase</keyword>
<dbReference type="Pfam" id="PF05746">
    <property type="entry name" value="DALR_1"/>
    <property type="match status" value="1"/>
</dbReference>
<dbReference type="SUPFAM" id="SSF52374">
    <property type="entry name" value="Nucleotidylyl transferase"/>
    <property type="match status" value="1"/>
</dbReference>
<comment type="similarity">
    <text evidence="1 10">Belongs to the class-I aminoacyl-tRNA synthetase family.</text>
</comment>
<dbReference type="PROSITE" id="PS00178">
    <property type="entry name" value="AA_TRNA_LIGASE_I"/>
    <property type="match status" value="1"/>
</dbReference>
<dbReference type="NCBIfam" id="TIGR00456">
    <property type="entry name" value="argS"/>
    <property type="match status" value="1"/>
</dbReference>
<dbReference type="InterPro" id="IPR001412">
    <property type="entry name" value="aa-tRNA-synth_I_CS"/>
</dbReference>
<keyword evidence="5 10" id="KW-0067">ATP-binding</keyword>
<dbReference type="Pfam" id="PF00750">
    <property type="entry name" value="tRNA-synt_1d"/>
    <property type="match status" value="1"/>
</dbReference>
<dbReference type="Gene3D" id="3.40.50.620">
    <property type="entry name" value="HUPs"/>
    <property type="match status" value="1"/>
</dbReference>
<dbReference type="GO" id="GO:0005524">
    <property type="term" value="F:ATP binding"/>
    <property type="evidence" value="ECO:0007669"/>
    <property type="project" value="UniProtKB-KW"/>
</dbReference>
<dbReference type="SMART" id="SM00836">
    <property type="entry name" value="DALR_1"/>
    <property type="match status" value="1"/>
</dbReference>
<dbReference type="FunFam" id="1.10.730.10:FF:000006">
    <property type="entry name" value="Arginyl-tRNA synthetase 2, mitochondrial"/>
    <property type="match status" value="1"/>
</dbReference>
<dbReference type="EMBL" id="KL648682">
    <property type="protein sequence ID" value="KEY65844.1"/>
    <property type="molecule type" value="Genomic_DNA"/>
</dbReference>
<dbReference type="SUPFAM" id="SSF47323">
    <property type="entry name" value="Anticodon-binding domain of a subclass of class I aminoacyl-tRNA synthetases"/>
    <property type="match status" value="1"/>
</dbReference>
<dbReference type="PANTHER" id="PTHR11956:SF11">
    <property type="entry name" value="ARGININE--TRNA LIGASE, MITOCHONDRIAL-RELATED"/>
    <property type="match status" value="1"/>
</dbReference>
<dbReference type="Proteomes" id="UP000028045">
    <property type="component" value="Unassembled WGS sequence"/>
</dbReference>
<dbReference type="InterPro" id="IPR009080">
    <property type="entry name" value="tRNAsynth_Ia_anticodon-bd"/>
</dbReference>
<proteinExistence type="inferred from homology"/>
<evidence type="ECO:0000256" key="8">
    <source>
        <dbReference type="ARBA" id="ARBA00033033"/>
    </source>
</evidence>
<keyword evidence="14" id="KW-1185">Reference proteome</keyword>
<sequence>MPTTTIDGIAVILTRLGVGGLPTITEDPAHPLSRPIDIYRAHIADILAKLIESDAALAYDSLQTPGNLQHGDLVLPVPRLRLKGKPPKELCIELAKSFPPDHPLLLELNPSGIHLPFYFKPQPLSKILLPYIFQRQDSYGKDLSAGLRAEPTCGRKKLVIDFSSPNIAKEFHAGHLRSTIIGAYISNLYESMGWDVVRLNFLGDWGKQFGLLAVGWHRFGSEAELEREPLKHLLEVYAGINSLFQPEQEASKKARQEGRDTAEIESKGLYAERNAYFRRMEDGDPEAMALWKRFRDISVERYVDTYARLNIGFDEYSGESTVKTSTIEAVERTLQEKGIYEEDNGSWIIDFKKFGAKALDVAVVRGRTGTTTYMLRDIAAALEREEQYGFDHMIYVVSSEQDMYFKRLFKTIEIMGRPDLAARLQHINFGKVLGMSSRLGNVRLLSDILDQSSEAMHNVMRRNATKYAEVPDPAAVADIVGISAVMVQDMTGKRINNYPFDLGRMTSFEGDTGPYLQYCHARLNSLMRKTGFTREMLLQHLSDNPDALDPDLAGKPHCADLLRLMAQYPDVTATAMRTLEPSTILTYLFRLTHQLSSCYDAVQVVGAKEGHDVMLARAALYEGARQVLESGLKLLGMTPVER</sequence>
<feature type="domain" description="DALR anticodon binding" evidence="11">
    <location>
        <begin position="516"/>
        <end position="642"/>
    </location>
</feature>
<gene>
    <name evidence="13" type="ORF">S7711_05850</name>
</gene>
<protein>
    <recommendedName>
        <fullName evidence="2">arginine--tRNA ligase</fullName>
        <ecNumber evidence="2">6.1.1.19</ecNumber>
    </recommendedName>
    <alternativeName>
        <fullName evidence="8">Arginyl-tRNA synthetase</fullName>
    </alternativeName>
</protein>